<dbReference type="InterPro" id="IPR010982">
    <property type="entry name" value="Lambda_DNA-bd_dom_sf"/>
</dbReference>
<evidence type="ECO:0000259" key="2">
    <source>
        <dbReference type="PROSITE" id="PS50943"/>
    </source>
</evidence>
<dbReference type="CDD" id="cd00093">
    <property type="entry name" value="HTH_XRE"/>
    <property type="match status" value="1"/>
</dbReference>
<name>A0A5C5SGU6_9STRE</name>
<dbReference type="PROSITE" id="PS50943">
    <property type="entry name" value="HTH_CROC1"/>
    <property type="match status" value="1"/>
</dbReference>
<dbReference type="PANTHER" id="PTHR46797:SF1">
    <property type="entry name" value="METHYLPHOSPHONATE SYNTHASE"/>
    <property type="match status" value="1"/>
</dbReference>
<feature type="domain" description="HTH cro/C1-type" evidence="2">
    <location>
        <begin position="7"/>
        <end position="61"/>
    </location>
</feature>
<protein>
    <submittedName>
        <fullName evidence="3">Helix-turn-helix transcriptional regulator</fullName>
    </submittedName>
</protein>
<proteinExistence type="predicted"/>
<dbReference type="EMBL" id="VOHL01000001">
    <property type="protein sequence ID" value="TWS99165.1"/>
    <property type="molecule type" value="Genomic_DNA"/>
</dbReference>
<dbReference type="Pfam" id="PF01381">
    <property type="entry name" value="HTH_3"/>
    <property type="match status" value="1"/>
</dbReference>
<keyword evidence="4" id="KW-1185">Reference proteome</keyword>
<dbReference type="SMART" id="SM00530">
    <property type="entry name" value="HTH_XRE"/>
    <property type="match status" value="1"/>
</dbReference>
<evidence type="ECO:0000313" key="4">
    <source>
        <dbReference type="Proteomes" id="UP000317430"/>
    </source>
</evidence>
<reference evidence="3 4" key="1">
    <citation type="submission" date="2019-08" db="EMBL/GenBank/DDBJ databases">
        <authorList>
            <person name="Lei W."/>
        </authorList>
    </citation>
    <scope>NUCLEOTIDE SEQUENCE [LARGE SCALE GENOMIC DNA]</scope>
    <source>
        <strain evidence="3 4">CCUG 66496</strain>
    </source>
</reference>
<dbReference type="Gene3D" id="1.10.260.40">
    <property type="entry name" value="lambda repressor-like DNA-binding domains"/>
    <property type="match status" value="1"/>
</dbReference>
<dbReference type="PANTHER" id="PTHR46797">
    <property type="entry name" value="HTH-TYPE TRANSCRIPTIONAL REGULATOR"/>
    <property type="match status" value="1"/>
</dbReference>
<dbReference type="Proteomes" id="UP000317430">
    <property type="component" value="Unassembled WGS sequence"/>
</dbReference>
<keyword evidence="1" id="KW-0238">DNA-binding</keyword>
<dbReference type="GO" id="GO:0005829">
    <property type="term" value="C:cytosol"/>
    <property type="evidence" value="ECO:0007669"/>
    <property type="project" value="TreeGrafter"/>
</dbReference>
<gene>
    <name evidence="3" type="ORF">FRX57_02925</name>
</gene>
<dbReference type="AlphaFoldDB" id="A0A5C5SGU6"/>
<comment type="caution">
    <text evidence="3">The sequence shown here is derived from an EMBL/GenBank/DDBJ whole genome shotgun (WGS) entry which is preliminary data.</text>
</comment>
<dbReference type="SUPFAM" id="SSF47413">
    <property type="entry name" value="lambda repressor-like DNA-binding domains"/>
    <property type="match status" value="1"/>
</dbReference>
<dbReference type="GO" id="GO:0003677">
    <property type="term" value="F:DNA binding"/>
    <property type="evidence" value="ECO:0007669"/>
    <property type="project" value="UniProtKB-KW"/>
</dbReference>
<sequence length="64" mass="7218">MTYGERIRKLREERQMSLRDLSEKSLIDYTVLSRVENDFSELTVAKAKAIARGLGCALSDIVGN</sequence>
<dbReference type="InterPro" id="IPR001387">
    <property type="entry name" value="Cro/C1-type_HTH"/>
</dbReference>
<dbReference type="OrthoDB" id="72638at2"/>
<dbReference type="GO" id="GO:0003700">
    <property type="term" value="F:DNA-binding transcription factor activity"/>
    <property type="evidence" value="ECO:0007669"/>
    <property type="project" value="TreeGrafter"/>
</dbReference>
<evidence type="ECO:0000313" key="3">
    <source>
        <dbReference type="EMBL" id="TWS99165.1"/>
    </source>
</evidence>
<dbReference type="RefSeq" id="WP_146566459.1">
    <property type="nucleotide sequence ID" value="NZ_VOHL01000001.1"/>
</dbReference>
<accession>A0A5C5SGU6</accession>
<organism evidence="3 4">
    <name type="scientific">Streptococcus cuniculipharyngis</name>
    <dbReference type="NCBI Taxonomy" id="1562651"/>
    <lineage>
        <taxon>Bacteria</taxon>
        <taxon>Bacillati</taxon>
        <taxon>Bacillota</taxon>
        <taxon>Bacilli</taxon>
        <taxon>Lactobacillales</taxon>
        <taxon>Streptococcaceae</taxon>
        <taxon>Streptococcus</taxon>
    </lineage>
</organism>
<dbReference type="InterPro" id="IPR050807">
    <property type="entry name" value="TransReg_Diox_bact_type"/>
</dbReference>
<evidence type="ECO:0000256" key="1">
    <source>
        <dbReference type="ARBA" id="ARBA00023125"/>
    </source>
</evidence>